<dbReference type="GO" id="GO:0005634">
    <property type="term" value="C:nucleus"/>
    <property type="evidence" value="ECO:0007669"/>
    <property type="project" value="UniProtKB-SubCell"/>
</dbReference>
<evidence type="ECO:0000256" key="8">
    <source>
        <dbReference type="ARBA" id="ARBA00023004"/>
    </source>
</evidence>
<dbReference type="InterPro" id="IPR036034">
    <property type="entry name" value="PDZ_sf"/>
</dbReference>
<dbReference type="InterPro" id="IPR011257">
    <property type="entry name" value="DNA_glycosylase"/>
</dbReference>
<comment type="subcellular location">
    <subcellularLocation>
        <location evidence="14">Nucleus</location>
    </subcellularLocation>
    <subcellularLocation>
        <location evidence="14">Mitochondrion</location>
    </subcellularLocation>
</comment>
<feature type="compositionally biased region" description="Polar residues" evidence="15">
    <location>
        <begin position="712"/>
        <end position="725"/>
    </location>
</feature>
<dbReference type="PROSITE" id="PS01155">
    <property type="entry name" value="ENDONUCLEASE_III_2"/>
    <property type="match status" value="1"/>
</dbReference>
<dbReference type="GO" id="GO:0140078">
    <property type="term" value="F:class I DNA-(apurinic or apyrimidinic site) endonuclease activity"/>
    <property type="evidence" value="ECO:0007669"/>
    <property type="project" value="UniProtKB-EC"/>
</dbReference>
<keyword evidence="5 14" id="KW-0227">DNA damage</keyword>
<sequence length="809" mass="88862">MSSRYFAPSRSLLTRSGSQNTACTPAASLRSKLTDRRRAVDPASSAAVKVEEEEARISEQKPSPASLSTGCCPERLPDSTVHPKTETNAQPLSSHSRRRRQLKVEYDKDKGVTPVKTEHWEPLDWHKQLGYIREMRSSRDAPVDKMGAEKCYNPEAPAHVRRFQVLVSLMLSSQTKDQVTAAAMQKLRAHGCTVENILATDDETLGKLIYPVGFWKTKVKYLKLTSAMLQKEFGGDIPDSVVGLVRLPGVGPKMAHLAMDIAWDQVSGIGVDTHVHRISNRLGWLRKPTKNPEETRKALEEWLPRDLWSEINWLLVGFGQQVCLPVNPLCSVCLNQHSCPSAHKNSPTKRPKAGSPHSPTTTSETKLHQSQKPAKEYGTTVKLICGGLIGAPEPDLACHRPSSSSSSVERYGFHLRNEGGPFIGKVEPGSSADMAGLRPGDRVVEVNGENVENETHQQVVNHICEVPHRTRLLVVDRDTDDFLRSRGLACTEDLAIEMGTLSPRPSPRPTPSNSPLPRGNSPLSPKLNHTHVFQPPAPDSPIHMTTKDRVKRSSVTSSTATDTELQVQPSPEPPSVEHLPRLCHLVKGEHGYGFNLHSDKSKRGQFVRSVDPGSAAESADIRPGDRLVEVNGVNVDGLRHSEVVALIRAGGGEVRLLVVDRETDKLFHRLGLTPTTIQEKEVFVDESATESASPTPSLTTELPATEPPMINVTLTDSPITNTSPKSRANGSSASQSSRSSTTQSEISSSDMSIQVPDEDDRRVSDPFMDSGLRLSPTAAEAKQKVLARRNKKRAPPMDWSKRHEIFSNF</sequence>
<dbReference type="FunFam" id="1.10.340.30:FF:000005">
    <property type="entry name" value="Endonuclease III-like protein 1"/>
    <property type="match status" value="1"/>
</dbReference>
<dbReference type="InterPro" id="IPR003265">
    <property type="entry name" value="HhH-GPD_domain"/>
</dbReference>
<feature type="compositionally biased region" description="Polar residues" evidence="15">
    <location>
        <begin position="60"/>
        <end position="69"/>
    </location>
</feature>
<feature type="compositionally biased region" description="Polar residues" evidence="15">
    <location>
        <begin position="689"/>
        <end position="702"/>
    </location>
</feature>
<feature type="compositionally biased region" description="Basic and acidic residues" evidence="15">
    <location>
        <begin position="799"/>
        <end position="809"/>
    </location>
</feature>
<feature type="region of interest" description="Disordered" evidence="15">
    <location>
        <begin position="341"/>
        <end position="374"/>
    </location>
</feature>
<dbReference type="GO" id="GO:0005739">
    <property type="term" value="C:mitochondrion"/>
    <property type="evidence" value="ECO:0007669"/>
    <property type="project" value="UniProtKB-SubCell"/>
</dbReference>
<dbReference type="GO" id="GO:0006289">
    <property type="term" value="P:nucleotide-excision repair"/>
    <property type="evidence" value="ECO:0007669"/>
    <property type="project" value="TreeGrafter"/>
</dbReference>
<comment type="catalytic activity">
    <reaction evidence="13 14">
        <text>2'-deoxyribonucleotide-(2'-deoxyribose 5'-phosphate)-2'-deoxyribonucleotide-DNA = a 3'-end 2'-deoxyribonucleotide-(2,3-dehydro-2,3-deoxyribose 5'-phosphate)-DNA + a 5'-end 5'-phospho-2'-deoxyribonucleoside-DNA + H(+)</text>
        <dbReference type="Rhea" id="RHEA:66592"/>
        <dbReference type="Rhea" id="RHEA-COMP:13180"/>
        <dbReference type="Rhea" id="RHEA-COMP:16897"/>
        <dbReference type="Rhea" id="RHEA-COMP:17067"/>
        <dbReference type="ChEBI" id="CHEBI:15378"/>
        <dbReference type="ChEBI" id="CHEBI:136412"/>
        <dbReference type="ChEBI" id="CHEBI:157695"/>
        <dbReference type="ChEBI" id="CHEBI:167181"/>
        <dbReference type="EC" id="4.2.99.18"/>
    </reaction>
</comment>
<dbReference type="Gene3D" id="1.10.340.30">
    <property type="entry name" value="Hypothetical protein, domain 2"/>
    <property type="match status" value="1"/>
</dbReference>
<organism evidence="17 18">
    <name type="scientific">Larimichthys crocea</name>
    <name type="common">Large yellow croaker</name>
    <name type="synonym">Pseudosciaena crocea</name>
    <dbReference type="NCBI Taxonomy" id="215358"/>
    <lineage>
        <taxon>Eukaryota</taxon>
        <taxon>Metazoa</taxon>
        <taxon>Chordata</taxon>
        <taxon>Craniata</taxon>
        <taxon>Vertebrata</taxon>
        <taxon>Euteleostomi</taxon>
        <taxon>Actinopterygii</taxon>
        <taxon>Neopterygii</taxon>
        <taxon>Teleostei</taxon>
        <taxon>Neoteleostei</taxon>
        <taxon>Acanthomorphata</taxon>
        <taxon>Eupercaria</taxon>
        <taxon>Sciaenidae</taxon>
        <taxon>Larimichthys</taxon>
    </lineage>
</organism>
<dbReference type="Proteomes" id="UP000424527">
    <property type="component" value="Unassembled WGS sequence"/>
</dbReference>
<comment type="caution">
    <text evidence="17">The sequence shown here is derived from an EMBL/GenBank/DDBJ whole genome shotgun (WGS) entry which is preliminary data.</text>
</comment>
<keyword evidence="4" id="KW-0479">Metal-binding</keyword>
<proteinExistence type="inferred from homology"/>
<protein>
    <recommendedName>
        <fullName evidence="14">Endonuclease III-like protein 1</fullName>
        <ecNumber evidence="14">3.2.2.-</ecNumber>
        <ecNumber evidence="14">4.2.99.18</ecNumber>
    </recommendedName>
    <alternativeName>
        <fullName evidence="14">Bifunctional DNA N-glycosylase/DNA-(apurinic or apyrimidinic site) lyase</fullName>
        <shortName evidence="14">DNA glycosylase/AP lyase</shortName>
    </alternativeName>
</protein>
<dbReference type="PANTHER" id="PTHR43286:SF1">
    <property type="entry name" value="ENDONUCLEASE III-LIKE PROTEIN 1"/>
    <property type="match status" value="1"/>
</dbReference>
<feature type="region of interest" description="Disordered" evidence="15">
    <location>
        <begin position="681"/>
        <end position="809"/>
    </location>
</feature>
<dbReference type="GO" id="GO:0006285">
    <property type="term" value="P:base-excision repair, AP site formation"/>
    <property type="evidence" value="ECO:0007669"/>
    <property type="project" value="UniProtKB-UniRule"/>
</dbReference>
<evidence type="ECO:0000259" key="16">
    <source>
        <dbReference type="PROSITE" id="PS50106"/>
    </source>
</evidence>
<keyword evidence="14" id="KW-0539">Nucleus</keyword>
<keyword evidence="17" id="KW-0255">Endonuclease</keyword>
<dbReference type="Pfam" id="PF09007">
    <property type="entry name" value="EBP50_C"/>
    <property type="match status" value="1"/>
</dbReference>
<dbReference type="CDD" id="cd00056">
    <property type="entry name" value="ENDO3c"/>
    <property type="match status" value="1"/>
</dbReference>
<evidence type="ECO:0000256" key="2">
    <source>
        <dbReference type="ARBA" id="ARBA00008343"/>
    </source>
</evidence>
<feature type="compositionally biased region" description="Low complexity" evidence="15">
    <location>
        <begin position="726"/>
        <end position="753"/>
    </location>
</feature>
<evidence type="ECO:0000256" key="7">
    <source>
        <dbReference type="ARBA" id="ARBA00022946"/>
    </source>
</evidence>
<evidence type="ECO:0000256" key="5">
    <source>
        <dbReference type="ARBA" id="ARBA00022763"/>
    </source>
</evidence>
<dbReference type="InterPro" id="IPR003651">
    <property type="entry name" value="Endonuclease3_FeS-loop_motif"/>
</dbReference>
<name>A0A6G0JAQ3_LARCR</name>
<dbReference type="InterPro" id="IPR004036">
    <property type="entry name" value="Endonuclease-III-like_CS2"/>
</dbReference>
<reference evidence="17 18" key="1">
    <citation type="submission" date="2019-07" db="EMBL/GenBank/DDBJ databases">
        <title>Chromosome genome assembly for large yellow croaker.</title>
        <authorList>
            <person name="Xiao S."/>
        </authorList>
    </citation>
    <scope>NUCLEOTIDE SEQUENCE [LARGE SCALE GENOMIC DNA]</scope>
    <source>
        <strain evidence="17">JMULYC20181020</strain>
        <tissue evidence="17">Muscle</tissue>
    </source>
</reference>
<evidence type="ECO:0000256" key="10">
    <source>
        <dbReference type="ARBA" id="ARBA00023204"/>
    </source>
</evidence>
<keyword evidence="9" id="KW-0411">Iron-sulfur</keyword>
<evidence type="ECO:0000256" key="11">
    <source>
        <dbReference type="ARBA" id="ARBA00023239"/>
    </source>
</evidence>
<accession>A0A6G0JAQ3</accession>
<feature type="compositionally biased region" description="Polar residues" evidence="15">
    <location>
        <begin position="357"/>
        <end position="372"/>
    </location>
</feature>
<comment type="similarity">
    <text evidence="2 14">Belongs to the Nth/MutY family.</text>
</comment>
<evidence type="ECO:0000256" key="3">
    <source>
        <dbReference type="ARBA" id="ARBA00022485"/>
    </source>
</evidence>
<feature type="domain" description="PDZ" evidence="16">
    <location>
        <begin position="395"/>
        <end position="478"/>
    </location>
</feature>
<dbReference type="Pfam" id="PF00595">
    <property type="entry name" value="PDZ"/>
    <property type="match status" value="2"/>
</dbReference>
<dbReference type="EC" id="4.2.99.18" evidence="14"/>
<keyword evidence="11 14" id="KW-0456">Lyase</keyword>
<dbReference type="Pfam" id="PF00730">
    <property type="entry name" value="HhH-GPD"/>
    <property type="match status" value="1"/>
</dbReference>
<evidence type="ECO:0000256" key="14">
    <source>
        <dbReference type="HAMAP-Rule" id="MF_03183"/>
    </source>
</evidence>
<feature type="region of interest" description="Disordered" evidence="15">
    <location>
        <begin position="498"/>
        <end position="577"/>
    </location>
</feature>
<dbReference type="PROSITE" id="PS00764">
    <property type="entry name" value="ENDONUCLEASE_III_1"/>
    <property type="match status" value="1"/>
</dbReference>
<evidence type="ECO:0000256" key="1">
    <source>
        <dbReference type="ARBA" id="ARBA00001966"/>
    </source>
</evidence>
<keyword evidence="14" id="KW-0496">Mitochondrion</keyword>
<keyword evidence="18" id="KW-1185">Reference proteome</keyword>
<keyword evidence="6 14" id="KW-0378">Hydrolase</keyword>
<evidence type="ECO:0000256" key="12">
    <source>
        <dbReference type="ARBA" id="ARBA00023295"/>
    </source>
</evidence>
<dbReference type="SUPFAM" id="SSF48150">
    <property type="entry name" value="DNA-glycosylase"/>
    <property type="match status" value="1"/>
</dbReference>
<keyword evidence="17" id="KW-0540">Nuclease</keyword>
<comment type="cofactor">
    <cofactor evidence="1">
        <name>[4Fe-4S] cluster</name>
        <dbReference type="ChEBI" id="CHEBI:49883"/>
    </cofactor>
</comment>
<dbReference type="FunFam" id="1.10.1670.10:FF:000003">
    <property type="entry name" value="Endonuclease III homolog"/>
    <property type="match status" value="1"/>
</dbReference>
<dbReference type="Gene3D" id="1.10.1670.10">
    <property type="entry name" value="Helix-hairpin-Helix base-excision DNA repair enzymes (C-terminal)"/>
    <property type="match status" value="1"/>
</dbReference>
<dbReference type="SUPFAM" id="SSF50156">
    <property type="entry name" value="PDZ domain-like"/>
    <property type="match status" value="2"/>
</dbReference>
<dbReference type="CDD" id="cd06768">
    <property type="entry name" value="PDZ_NHERF-like"/>
    <property type="match status" value="2"/>
</dbReference>
<keyword evidence="7" id="KW-0809">Transit peptide</keyword>
<dbReference type="GO" id="GO:0046872">
    <property type="term" value="F:metal ion binding"/>
    <property type="evidence" value="ECO:0007669"/>
    <property type="project" value="UniProtKB-KW"/>
</dbReference>
<comment type="function">
    <text evidence="14">Bifunctional DNA N-glycosylase with associated apurinic/apyrimidinic (AP) lyase function that catalyzes the first step in base excision repair (BER), the primary repair pathway for the repair of oxidative DNA damage. The DNA N-glycosylase activity releases the damaged DNA base from DNA by cleaving the N-glycosidic bond, leaving an AP site. The AP lyase activity cleaves the phosphodiester bond 3' to the AP site by a beta-elimination. Primarily recognizes and repairs oxidative base damage of pyrimidines.</text>
</comment>
<dbReference type="SMART" id="SM00228">
    <property type="entry name" value="PDZ"/>
    <property type="match status" value="2"/>
</dbReference>
<dbReference type="Gene3D" id="2.30.42.10">
    <property type="match status" value="2"/>
</dbReference>
<keyword evidence="3" id="KW-0004">4Fe-4S</keyword>
<feature type="compositionally biased region" description="Basic and acidic residues" evidence="15">
    <location>
        <begin position="75"/>
        <end position="85"/>
    </location>
</feature>
<dbReference type="InterPro" id="IPR001478">
    <property type="entry name" value="PDZ"/>
</dbReference>
<evidence type="ECO:0000313" key="18">
    <source>
        <dbReference type="Proteomes" id="UP000424527"/>
    </source>
</evidence>
<evidence type="ECO:0000313" key="17">
    <source>
        <dbReference type="EMBL" id="KAE8300859.1"/>
    </source>
</evidence>
<dbReference type="SMART" id="SM00525">
    <property type="entry name" value="FES"/>
    <property type="match status" value="1"/>
</dbReference>
<dbReference type="PROSITE" id="PS50106">
    <property type="entry name" value="PDZ"/>
    <property type="match status" value="2"/>
</dbReference>
<feature type="compositionally biased region" description="Pro residues" evidence="15">
    <location>
        <begin position="504"/>
        <end position="514"/>
    </location>
</feature>
<dbReference type="PANTHER" id="PTHR43286">
    <property type="entry name" value="ENDONUCLEASE III-LIKE PROTEIN 1"/>
    <property type="match status" value="1"/>
</dbReference>
<gene>
    <name evidence="14" type="primary">NTHL1</name>
    <name evidence="17" type="ORF">D5F01_LYC01008</name>
</gene>
<feature type="compositionally biased region" description="Polar residues" evidence="15">
    <location>
        <begin position="11"/>
        <end position="23"/>
    </location>
</feature>
<keyword evidence="8" id="KW-0408">Iron</keyword>
<dbReference type="InterPro" id="IPR030841">
    <property type="entry name" value="NTH1"/>
</dbReference>
<evidence type="ECO:0000256" key="6">
    <source>
        <dbReference type="ARBA" id="ARBA00022801"/>
    </source>
</evidence>
<feature type="compositionally biased region" description="Polar residues" evidence="15">
    <location>
        <begin position="553"/>
        <end position="569"/>
    </location>
</feature>
<evidence type="ECO:0000256" key="13">
    <source>
        <dbReference type="ARBA" id="ARBA00044632"/>
    </source>
</evidence>
<dbReference type="SMART" id="SM00478">
    <property type="entry name" value="ENDO3c"/>
    <property type="match status" value="1"/>
</dbReference>
<dbReference type="EC" id="3.2.2.-" evidence="14"/>
<evidence type="ECO:0000256" key="4">
    <source>
        <dbReference type="ARBA" id="ARBA00022723"/>
    </source>
</evidence>
<feature type="region of interest" description="Disordered" evidence="15">
    <location>
        <begin position="1"/>
        <end position="103"/>
    </location>
</feature>
<dbReference type="GO" id="GO:0003677">
    <property type="term" value="F:DNA binding"/>
    <property type="evidence" value="ECO:0007669"/>
    <property type="project" value="UniProtKB-UniRule"/>
</dbReference>
<dbReference type="InterPro" id="IPR023170">
    <property type="entry name" value="HhH_base_excis_C"/>
</dbReference>
<comment type="caution">
    <text evidence="14">Lacks conserved residue(s) required for the propagation of feature annotation.</text>
</comment>
<dbReference type="HAMAP" id="MF_03183">
    <property type="entry name" value="Endonuclease_III_Nth"/>
    <property type="match status" value="1"/>
</dbReference>
<dbReference type="GO" id="GO:0051539">
    <property type="term" value="F:4 iron, 4 sulfur cluster binding"/>
    <property type="evidence" value="ECO:0007669"/>
    <property type="project" value="UniProtKB-KW"/>
</dbReference>
<dbReference type="InterPro" id="IPR015098">
    <property type="entry name" value="EBP50_C"/>
</dbReference>
<dbReference type="GO" id="GO:0000703">
    <property type="term" value="F:oxidized pyrimidine nucleobase lesion DNA N-glycosylase activity"/>
    <property type="evidence" value="ECO:0007669"/>
    <property type="project" value="UniProtKB-UniRule"/>
</dbReference>
<evidence type="ECO:0000256" key="15">
    <source>
        <dbReference type="SAM" id="MobiDB-lite"/>
    </source>
</evidence>
<dbReference type="EMBL" id="REGW02000001">
    <property type="protein sequence ID" value="KAE8300859.1"/>
    <property type="molecule type" value="Genomic_DNA"/>
</dbReference>
<evidence type="ECO:0000256" key="9">
    <source>
        <dbReference type="ARBA" id="ARBA00023014"/>
    </source>
</evidence>
<keyword evidence="10 14" id="KW-0234">DNA repair</keyword>
<keyword evidence="12 14" id="KW-0326">Glycosidase</keyword>
<feature type="domain" description="PDZ" evidence="16">
    <location>
        <begin position="582"/>
        <end position="662"/>
    </location>
</feature>
<dbReference type="AlphaFoldDB" id="A0A6G0JAQ3"/>
<feature type="compositionally biased region" description="Basic residues" evidence="15">
    <location>
        <begin position="785"/>
        <end position="794"/>
    </location>
</feature>
<dbReference type="InterPro" id="IPR004035">
    <property type="entry name" value="Endouclease-III_FeS-bd_BS"/>
</dbReference>